<proteinExistence type="predicted"/>
<reference evidence="2" key="1">
    <citation type="journal article" date="2019" name="Int. J. Syst. Evol. Microbiol.">
        <title>The Global Catalogue of Microorganisms (GCM) 10K type strain sequencing project: providing services to taxonomists for standard genome sequencing and annotation.</title>
        <authorList>
            <consortium name="The Broad Institute Genomics Platform"/>
            <consortium name="The Broad Institute Genome Sequencing Center for Infectious Disease"/>
            <person name="Wu L."/>
            <person name="Ma J."/>
        </authorList>
    </citation>
    <scope>NUCLEOTIDE SEQUENCE [LARGE SCALE GENOMIC DNA]</scope>
    <source>
        <strain evidence="2">CECT 8655</strain>
    </source>
</reference>
<dbReference type="InterPro" id="IPR036361">
    <property type="entry name" value="SAP_dom_sf"/>
</dbReference>
<dbReference type="RefSeq" id="WP_377410654.1">
    <property type="nucleotide sequence ID" value="NZ_JBHSCY010000002.1"/>
</dbReference>
<keyword evidence="1" id="KW-0238">DNA-binding</keyword>
<evidence type="ECO:0000313" key="1">
    <source>
        <dbReference type="EMBL" id="MFC4269510.1"/>
    </source>
</evidence>
<sequence>MSKEQPNNPLHGIKLATILEELYVDFGWEELGYALNIKAFLNNPTYKSSLKFLRTTPWAREKVEQFYIKNMIRK</sequence>
<evidence type="ECO:0000313" key="2">
    <source>
        <dbReference type="Proteomes" id="UP001595826"/>
    </source>
</evidence>
<accession>A0ABV8RAL8</accession>
<dbReference type="Gene3D" id="1.10.720.30">
    <property type="entry name" value="SAP domain"/>
    <property type="match status" value="1"/>
</dbReference>
<name>A0ABV8RAL8_9FLAO</name>
<dbReference type="Pfam" id="PF09905">
    <property type="entry name" value="VF530"/>
    <property type="match status" value="1"/>
</dbReference>
<dbReference type="EMBL" id="JBHSCY010000002">
    <property type="protein sequence ID" value="MFC4269510.1"/>
    <property type="molecule type" value="Genomic_DNA"/>
</dbReference>
<dbReference type="InterPro" id="IPR018668">
    <property type="entry name" value="DNA-binding_VF530-like"/>
</dbReference>
<gene>
    <name evidence="1" type="ORF">ACFOWD_11380</name>
</gene>
<dbReference type="Proteomes" id="UP001595826">
    <property type="component" value="Unassembled WGS sequence"/>
</dbReference>
<comment type="caution">
    <text evidence="1">The sequence shown here is derived from an EMBL/GenBank/DDBJ whole genome shotgun (WGS) entry which is preliminary data.</text>
</comment>
<keyword evidence="2" id="KW-1185">Reference proteome</keyword>
<organism evidence="1 2">
    <name type="scientific">Polaribacter marinivivus</name>
    <dbReference type="NCBI Taxonomy" id="1524260"/>
    <lineage>
        <taxon>Bacteria</taxon>
        <taxon>Pseudomonadati</taxon>
        <taxon>Bacteroidota</taxon>
        <taxon>Flavobacteriia</taxon>
        <taxon>Flavobacteriales</taxon>
        <taxon>Flavobacteriaceae</taxon>
    </lineage>
</organism>
<protein>
    <submittedName>
        <fullName evidence="1">VF530 family DNA-binding protein</fullName>
    </submittedName>
</protein>
<dbReference type="GO" id="GO:0003677">
    <property type="term" value="F:DNA binding"/>
    <property type="evidence" value="ECO:0007669"/>
    <property type="project" value="UniProtKB-KW"/>
</dbReference>